<keyword evidence="5" id="KW-0864">Zinc transport</keyword>
<sequence>MFRQTAIASLLAATSAPAFADVPAVVTDIGPVHSLVSLVMGDLAEPGLILPPGADPHSYSMRPSEADALEQANMVFWIGESLTPWLAAPMETLAGGAEHVSLMDADGTKRLALRWADASDHADEHGHDEDDHGEDDHGEDDHGDGGHAHDTGGLDPHVWLLPENALTWLDVIAGRLSDADPDNAEAYQKNAAAAHERLTALFAELNDTLAPIRSVDLILFHDATQYFEAGFGLHAAGTMTMGESAPSPRRLSELAEEVAALDHACIVLEPHVSPGLARAVGADVPYAVIDLQGAENPTGPDFYGALLRGIADDLKGCL</sequence>
<dbReference type="Proteomes" id="UP001595632">
    <property type="component" value="Unassembled WGS sequence"/>
</dbReference>
<evidence type="ECO:0000256" key="5">
    <source>
        <dbReference type="ARBA" id="ARBA00022906"/>
    </source>
</evidence>
<feature type="compositionally biased region" description="Basic and acidic residues" evidence="6">
    <location>
        <begin position="118"/>
        <end position="130"/>
    </location>
</feature>
<dbReference type="SUPFAM" id="SSF53807">
    <property type="entry name" value="Helical backbone' metal receptor"/>
    <property type="match status" value="1"/>
</dbReference>
<dbReference type="PANTHER" id="PTHR42953">
    <property type="entry name" value="HIGH-AFFINITY ZINC UPTAKE SYSTEM PROTEIN ZNUA-RELATED"/>
    <property type="match status" value="1"/>
</dbReference>
<dbReference type="Gene3D" id="3.40.50.1980">
    <property type="entry name" value="Nitrogenase molybdenum iron protein domain"/>
    <property type="match status" value="2"/>
</dbReference>
<dbReference type="InterPro" id="IPR006127">
    <property type="entry name" value="ZnuA-like"/>
</dbReference>
<dbReference type="RefSeq" id="WP_275631607.1">
    <property type="nucleotide sequence ID" value="NZ_JARGYD010000002.1"/>
</dbReference>
<keyword evidence="5" id="KW-0406">Ion transport</keyword>
<keyword evidence="3" id="KW-0813">Transport</keyword>
<evidence type="ECO:0000313" key="9">
    <source>
        <dbReference type="Proteomes" id="UP001595632"/>
    </source>
</evidence>
<keyword evidence="5" id="KW-0862">Zinc</keyword>
<proteinExistence type="inferred from homology"/>
<feature type="region of interest" description="Disordered" evidence="6">
    <location>
        <begin position="118"/>
        <end position="155"/>
    </location>
</feature>
<organism evidence="8 9">
    <name type="scientific">Psychromarinibacter halotolerans</name>
    <dbReference type="NCBI Taxonomy" id="1775175"/>
    <lineage>
        <taxon>Bacteria</taxon>
        <taxon>Pseudomonadati</taxon>
        <taxon>Pseudomonadota</taxon>
        <taxon>Alphaproteobacteria</taxon>
        <taxon>Rhodobacterales</taxon>
        <taxon>Paracoccaceae</taxon>
        <taxon>Psychromarinibacter</taxon>
    </lineage>
</organism>
<evidence type="ECO:0000256" key="3">
    <source>
        <dbReference type="ARBA" id="ARBA00022448"/>
    </source>
</evidence>
<dbReference type="InterPro" id="IPR050492">
    <property type="entry name" value="Bact_metal-bind_prot9"/>
</dbReference>
<evidence type="ECO:0000256" key="2">
    <source>
        <dbReference type="ARBA" id="ARBA00015915"/>
    </source>
</evidence>
<evidence type="ECO:0000313" key="8">
    <source>
        <dbReference type="EMBL" id="MFC3142157.1"/>
    </source>
</evidence>
<accession>A0ABV7GKP3</accession>
<comment type="caution">
    <text evidence="8">The sequence shown here is derived from an EMBL/GenBank/DDBJ whole genome shotgun (WGS) entry which is preliminary data.</text>
</comment>
<evidence type="ECO:0000256" key="7">
    <source>
        <dbReference type="SAM" id="SignalP"/>
    </source>
</evidence>
<keyword evidence="4 7" id="KW-0732">Signal</keyword>
<comment type="similarity">
    <text evidence="1">Belongs to the bacterial solute-binding protein 9 family.</text>
</comment>
<dbReference type="Pfam" id="PF01297">
    <property type="entry name" value="ZnuA"/>
    <property type="match status" value="1"/>
</dbReference>
<evidence type="ECO:0000256" key="1">
    <source>
        <dbReference type="ARBA" id="ARBA00011028"/>
    </source>
</evidence>
<name>A0ABV7GKP3_9RHOB</name>
<feature type="compositionally biased region" description="Basic and acidic residues" evidence="6">
    <location>
        <begin position="139"/>
        <end position="152"/>
    </location>
</feature>
<feature type="signal peptide" evidence="7">
    <location>
        <begin position="1"/>
        <end position="20"/>
    </location>
</feature>
<evidence type="ECO:0000256" key="6">
    <source>
        <dbReference type="SAM" id="MobiDB-lite"/>
    </source>
</evidence>
<evidence type="ECO:0000256" key="4">
    <source>
        <dbReference type="ARBA" id="ARBA00022729"/>
    </source>
</evidence>
<gene>
    <name evidence="8" type="ORF">ACFOGP_05520</name>
</gene>
<dbReference type="PANTHER" id="PTHR42953:SF3">
    <property type="entry name" value="HIGH-AFFINITY ZINC UPTAKE SYSTEM PROTEIN ZNUA"/>
    <property type="match status" value="1"/>
</dbReference>
<keyword evidence="9" id="KW-1185">Reference proteome</keyword>
<protein>
    <recommendedName>
        <fullName evidence="2">High-affinity zinc uptake system protein ZnuA</fullName>
    </recommendedName>
</protein>
<feature type="chain" id="PRO_5045691201" description="High-affinity zinc uptake system protein ZnuA" evidence="7">
    <location>
        <begin position="21"/>
        <end position="318"/>
    </location>
</feature>
<dbReference type="EMBL" id="JBHRTB010000010">
    <property type="protein sequence ID" value="MFC3142157.1"/>
    <property type="molecule type" value="Genomic_DNA"/>
</dbReference>
<reference evidence="9" key="1">
    <citation type="journal article" date="2019" name="Int. J. Syst. Evol. Microbiol.">
        <title>The Global Catalogue of Microorganisms (GCM) 10K type strain sequencing project: providing services to taxonomists for standard genome sequencing and annotation.</title>
        <authorList>
            <consortium name="The Broad Institute Genomics Platform"/>
            <consortium name="The Broad Institute Genome Sequencing Center for Infectious Disease"/>
            <person name="Wu L."/>
            <person name="Ma J."/>
        </authorList>
    </citation>
    <scope>NUCLEOTIDE SEQUENCE [LARGE SCALE GENOMIC DNA]</scope>
    <source>
        <strain evidence="9">KCTC 52366</strain>
    </source>
</reference>